<dbReference type="GO" id="GO:0005743">
    <property type="term" value="C:mitochondrial inner membrane"/>
    <property type="evidence" value="ECO:0007669"/>
    <property type="project" value="UniProtKB-SubCell"/>
</dbReference>
<dbReference type="InterPro" id="IPR015222">
    <property type="entry name" value="Tam41"/>
</dbReference>
<evidence type="ECO:0000256" key="4">
    <source>
        <dbReference type="ARBA" id="ARBA00005189"/>
    </source>
</evidence>
<evidence type="ECO:0000256" key="12">
    <source>
        <dbReference type="ARBA" id="ARBA00022842"/>
    </source>
</evidence>
<evidence type="ECO:0000313" key="21">
    <source>
        <dbReference type="EMBL" id="EDW83851.1"/>
    </source>
</evidence>
<dbReference type="PANTHER" id="PTHR13619:SF0">
    <property type="entry name" value="PHOSPHATIDATE CYTIDYLYLTRANSFERASE, MITOCHONDRIAL"/>
    <property type="match status" value="1"/>
</dbReference>
<evidence type="ECO:0000256" key="7">
    <source>
        <dbReference type="ARBA" id="ARBA00018337"/>
    </source>
</evidence>
<dbReference type="EC" id="2.7.7.41" evidence="6 20"/>
<dbReference type="eggNOG" id="KOG2986">
    <property type="taxonomic scope" value="Eukaryota"/>
</dbReference>
<evidence type="ECO:0000256" key="5">
    <source>
        <dbReference type="ARBA" id="ARBA00005458"/>
    </source>
</evidence>
<name>B4NJ58_DROWI</name>
<dbReference type="OrthoDB" id="341477at2759"/>
<dbReference type="PIRSF" id="PIRSF028840">
    <property type="entry name" value="Mmp37"/>
    <property type="match status" value="1"/>
</dbReference>
<gene>
    <name evidence="21" type="primary">Dwil\GK18954</name>
    <name evidence="21" type="ORF">Dwil_GK18954</name>
</gene>
<dbReference type="HOGENOM" id="CLU_030279_1_1_1"/>
<evidence type="ECO:0000256" key="19">
    <source>
        <dbReference type="ARBA" id="ARBA00031502"/>
    </source>
</evidence>
<evidence type="ECO:0000256" key="20">
    <source>
        <dbReference type="PIRNR" id="PIRNR028840"/>
    </source>
</evidence>
<comment type="function">
    <text evidence="20">Catalyzes the conversion of phosphatidic acid (PA) to CDP-diacylglycerol (CDP-DAG), an essential intermediate in the synthesis of phosphatidylglycerol, cardiolipin and phosphatidylinositol.</text>
</comment>
<reference evidence="21 22" key="1">
    <citation type="journal article" date="2007" name="Nature">
        <title>Evolution of genes and genomes on the Drosophila phylogeny.</title>
        <authorList>
            <consortium name="Drosophila 12 Genomes Consortium"/>
            <person name="Clark A.G."/>
            <person name="Eisen M.B."/>
            <person name="Smith D.R."/>
            <person name="Bergman C.M."/>
            <person name="Oliver B."/>
            <person name="Markow T.A."/>
            <person name="Kaufman T.C."/>
            <person name="Kellis M."/>
            <person name="Gelbart W."/>
            <person name="Iyer V.N."/>
            <person name="Pollard D.A."/>
            <person name="Sackton T.B."/>
            <person name="Larracuente A.M."/>
            <person name="Singh N.D."/>
            <person name="Abad J.P."/>
            <person name="Abt D.N."/>
            <person name="Adryan B."/>
            <person name="Aguade M."/>
            <person name="Akashi H."/>
            <person name="Anderson W.W."/>
            <person name="Aquadro C.F."/>
            <person name="Ardell D.H."/>
            <person name="Arguello R."/>
            <person name="Artieri C.G."/>
            <person name="Barbash D.A."/>
            <person name="Barker D."/>
            <person name="Barsanti P."/>
            <person name="Batterham P."/>
            <person name="Batzoglou S."/>
            <person name="Begun D."/>
            <person name="Bhutkar A."/>
            <person name="Blanco E."/>
            <person name="Bosak S.A."/>
            <person name="Bradley R.K."/>
            <person name="Brand A.D."/>
            <person name="Brent M.R."/>
            <person name="Brooks A.N."/>
            <person name="Brown R.H."/>
            <person name="Butlin R.K."/>
            <person name="Caggese C."/>
            <person name="Calvi B.R."/>
            <person name="Bernardo de Carvalho A."/>
            <person name="Caspi A."/>
            <person name="Castrezana S."/>
            <person name="Celniker S.E."/>
            <person name="Chang J.L."/>
            <person name="Chapple C."/>
            <person name="Chatterji S."/>
            <person name="Chinwalla A."/>
            <person name="Civetta A."/>
            <person name="Clifton S.W."/>
            <person name="Comeron J.M."/>
            <person name="Costello J.C."/>
            <person name="Coyne J.A."/>
            <person name="Daub J."/>
            <person name="David R.G."/>
            <person name="Delcher A.L."/>
            <person name="Delehaunty K."/>
            <person name="Do C.B."/>
            <person name="Ebling H."/>
            <person name="Edwards K."/>
            <person name="Eickbush T."/>
            <person name="Evans J.D."/>
            <person name="Filipski A."/>
            <person name="Findeiss S."/>
            <person name="Freyhult E."/>
            <person name="Fulton L."/>
            <person name="Fulton R."/>
            <person name="Garcia A.C."/>
            <person name="Gardiner A."/>
            <person name="Garfield D.A."/>
            <person name="Garvin B.E."/>
            <person name="Gibson G."/>
            <person name="Gilbert D."/>
            <person name="Gnerre S."/>
            <person name="Godfrey J."/>
            <person name="Good R."/>
            <person name="Gotea V."/>
            <person name="Gravely B."/>
            <person name="Greenberg A.J."/>
            <person name="Griffiths-Jones S."/>
            <person name="Gross S."/>
            <person name="Guigo R."/>
            <person name="Gustafson E.A."/>
            <person name="Haerty W."/>
            <person name="Hahn M.W."/>
            <person name="Halligan D.L."/>
            <person name="Halpern A.L."/>
            <person name="Halter G.M."/>
            <person name="Han M.V."/>
            <person name="Heger A."/>
            <person name="Hillier L."/>
            <person name="Hinrichs A.S."/>
            <person name="Holmes I."/>
            <person name="Hoskins R.A."/>
            <person name="Hubisz M.J."/>
            <person name="Hultmark D."/>
            <person name="Huntley M.A."/>
            <person name="Jaffe D.B."/>
            <person name="Jagadeeshan S."/>
            <person name="Jeck W.R."/>
            <person name="Johnson J."/>
            <person name="Jones C.D."/>
            <person name="Jordan W.C."/>
            <person name="Karpen G.H."/>
            <person name="Kataoka E."/>
            <person name="Keightley P.D."/>
            <person name="Kheradpour P."/>
            <person name="Kirkness E.F."/>
            <person name="Koerich L.B."/>
            <person name="Kristiansen K."/>
            <person name="Kudrna D."/>
            <person name="Kulathinal R.J."/>
            <person name="Kumar S."/>
            <person name="Kwok R."/>
            <person name="Lander E."/>
            <person name="Langley C.H."/>
            <person name="Lapoint R."/>
            <person name="Lazzaro B.P."/>
            <person name="Lee S.J."/>
            <person name="Levesque L."/>
            <person name="Li R."/>
            <person name="Lin C.F."/>
            <person name="Lin M.F."/>
            <person name="Lindblad-Toh K."/>
            <person name="Llopart A."/>
            <person name="Long M."/>
            <person name="Low L."/>
            <person name="Lozovsky E."/>
            <person name="Lu J."/>
            <person name="Luo M."/>
            <person name="Machado C.A."/>
            <person name="Makalowski W."/>
            <person name="Marzo M."/>
            <person name="Matsuda M."/>
            <person name="Matzkin L."/>
            <person name="McAllister B."/>
            <person name="McBride C.S."/>
            <person name="McKernan B."/>
            <person name="McKernan K."/>
            <person name="Mendez-Lago M."/>
            <person name="Minx P."/>
            <person name="Mollenhauer M.U."/>
            <person name="Montooth K."/>
            <person name="Mount S.M."/>
            <person name="Mu X."/>
            <person name="Myers E."/>
            <person name="Negre B."/>
            <person name="Newfeld S."/>
            <person name="Nielsen R."/>
            <person name="Noor M.A."/>
            <person name="O'Grady P."/>
            <person name="Pachter L."/>
            <person name="Papaceit M."/>
            <person name="Parisi M.J."/>
            <person name="Parisi M."/>
            <person name="Parts L."/>
            <person name="Pedersen J.S."/>
            <person name="Pesole G."/>
            <person name="Phillippy A.M."/>
            <person name="Ponting C.P."/>
            <person name="Pop M."/>
            <person name="Porcelli D."/>
            <person name="Powell J.R."/>
            <person name="Prohaska S."/>
            <person name="Pruitt K."/>
            <person name="Puig M."/>
            <person name="Quesneville H."/>
            <person name="Ram K.R."/>
            <person name="Rand D."/>
            <person name="Rasmussen M.D."/>
            <person name="Reed L.K."/>
            <person name="Reenan R."/>
            <person name="Reily A."/>
            <person name="Remington K.A."/>
            <person name="Rieger T.T."/>
            <person name="Ritchie M.G."/>
            <person name="Robin C."/>
            <person name="Rogers Y.H."/>
            <person name="Rohde C."/>
            <person name="Rozas J."/>
            <person name="Rubenfield M.J."/>
            <person name="Ruiz A."/>
            <person name="Russo S."/>
            <person name="Salzberg S.L."/>
            <person name="Sanchez-Gracia A."/>
            <person name="Saranga D.J."/>
            <person name="Sato H."/>
            <person name="Schaeffer S.W."/>
            <person name="Schatz M.C."/>
            <person name="Schlenke T."/>
            <person name="Schwartz R."/>
            <person name="Segarra C."/>
            <person name="Singh R.S."/>
            <person name="Sirot L."/>
            <person name="Sirota M."/>
            <person name="Sisneros N.B."/>
            <person name="Smith C.D."/>
            <person name="Smith T.F."/>
            <person name="Spieth J."/>
            <person name="Stage D.E."/>
            <person name="Stark A."/>
            <person name="Stephan W."/>
            <person name="Strausberg R.L."/>
            <person name="Strempel S."/>
            <person name="Sturgill D."/>
            <person name="Sutton G."/>
            <person name="Sutton G.G."/>
            <person name="Tao W."/>
            <person name="Teichmann S."/>
            <person name="Tobari Y.N."/>
            <person name="Tomimura Y."/>
            <person name="Tsolas J.M."/>
            <person name="Valente V.L."/>
            <person name="Venter E."/>
            <person name="Venter J.C."/>
            <person name="Vicario S."/>
            <person name="Vieira F.G."/>
            <person name="Vilella A.J."/>
            <person name="Villasante A."/>
            <person name="Walenz B."/>
            <person name="Wang J."/>
            <person name="Wasserman M."/>
            <person name="Watts T."/>
            <person name="Wilson D."/>
            <person name="Wilson R.K."/>
            <person name="Wing R.A."/>
            <person name="Wolfner M.F."/>
            <person name="Wong A."/>
            <person name="Wong G.K."/>
            <person name="Wu C.I."/>
            <person name="Wu G."/>
            <person name="Yamamoto D."/>
            <person name="Yang H.P."/>
            <person name="Yang S.P."/>
            <person name="Yorke J.A."/>
            <person name="Yoshida K."/>
            <person name="Zdobnov E."/>
            <person name="Zhang P."/>
            <person name="Zhang Y."/>
            <person name="Zimin A.V."/>
            <person name="Baldwin J."/>
            <person name="Abdouelleil A."/>
            <person name="Abdulkadir J."/>
            <person name="Abebe A."/>
            <person name="Abera B."/>
            <person name="Abreu J."/>
            <person name="Acer S.C."/>
            <person name="Aftuck L."/>
            <person name="Alexander A."/>
            <person name="An P."/>
            <person name="Anderson E."/>
            <person name="Anderson S."/>
            <person name="Arachi H."/>
            <person name="Azer M."/>
            <person name="Bachantsang P."/>
            <person name="Barry A."/>
            <person name="Bayul T."/>
            <person name="Berlin A."/>
            <person name="Bessette D."/>
            <person name="Bloom T."/>
            <person name="Blye J."/>
            <person name="Boguslavskiy L."/>
            <person name="Bonnet C."/>
            <person name="Boukhgalter B."/>
            <person name="Bourzgui I."/>
            <person name="Brown A."/>
            <person name="Cahill P."/>
            <person name="Channer S."/>
            <person name="Cheshatsang Y."/>
            <person name="Chuda L."/>
            <person name="Citroen M."/>
            <person name="Collymore A."/>
            <person name="Cooke P."/>
            <person name="Costello M."/>
            <person name="D'Aco K."/>
            <person name="Daza R."/>
            <person name="De Haan G."/>
            <person name="DeGray S."/>
            <person name="DeMaso C."/>
            <person name="Dhargay N."/>
            <person name="Dooley K."/>
            <person name="Dooley E."/>
            <person name="Doricent M."/>
            <person name="Dorje P."/>
            <person name="Dorjee K."/>
            <person name="Dupes A."/>
            <person name="Elong R."/>
            <person name="Falk J."/>
            <person name="Farina A."/>
            <person name="Faro S."/>
            <person name="Ferguson D."/>
            <person name="Fisher S."/>
            <person name="Foley C.D."/>
            <person name="Franke A."/>
            <person name="Friedrich D."/>
            <person name="Gadbois L."/>
            <person name="Gearin G."/>
            <person name="Gearin C.R."/>
            <person name="Giannoukos G."/>
            <person name="Goode T."/>
            <person name="Graham J."/>
            <person name="Grandbois E."/>
            <person name="Grewal S."/>
            <person name="Gyaltsen K."/>
            <person name="Hafez N."/>
            <person name="Hagos B."/>
            <person name="Hall J."/>
            <person name="Henson C."/>
            <person name="Hollinger A."/>
            <person name="Honan T."/>
            <person name="Huard M.D."/>
            <person name="Hughes L."/>
            <person name="Hurhula B."/>
            <person name="Husby M.E."/>
            <person name="Kamat A."/>
            <person name="Kanga B."/>
            <person name="Kashin S."/>
            <person name="Khazanovich D."/>
            <person name="Kisner P."/>
            <person name="Lance K."/>
            <person name="Lara M."/>
            <person name="Lee W."/>
            <person name="Lennon N."/>
            <person name="Letendre F."/>
            <person name="LeVine R."/>
            <person name="Lipovsky A."/>
            <person name="Liu X."/>
            <person name="Liu J."/>
            <person name="Liu S."/>
            <person name="Lokyitsang T."/>
            <person name="Lokyitsang Y."/>
            <person name="Lubonja R."/>
            <person name="Lui A."/>
            <person name="MacDonald P."/>
            <person name="Magnisalis V."/>
            <person name="Maru K."/>
            <person name="Matthews C."/>
            <person name="McCusker W."/>
            <person name="McDonough S."/>
            <person name="Mehta T."/>
            <person name="Meldrim J."/>
            <person name="Meneus L."/>
            <person name="Mihai O."/>
            <person name="Mihalev A."/>
            <person name="Mihova T."/>
            <person name="Mittelman R."/>
            <person name="Mlenga V."/>
            <person name="Montmayeur A."/>
            <person name="Mulrain L."/>
            <person name="Navidi A."/>
            <person name="Naylor J."/>
            <person name="Negash T."/>
            <person name="Nguyen T."/>
            <person name="Nguyen N."/>
            <person name="Nicol R."/>
            <person name="Norbu C."/>
            <person name="Norbu N."/>
            <person name="Novod N."/>
            <person name="O'Neill B."/>
            <person name="Osman S."/>
            <person name="Markiewicz E."/>
            <person name="Oyono O.L."/>
            <person name="Patti C."/>
            <person name="Phunkhang P."/>
            <person name="Pierre F."/>
            <person name="Priest M."/>
            <person name="Raghuraman S."/>
            <person name="Rege F."/>
            <person name="Reyes R."/>
            <person name="Rise C."/>
            <person name="Rogov P."/>
            <person name="Ross K."/>
            <person name="Ryan E."/>
            <person name="Settipalli S."/>
            <person name="Shea T."/>
            <person name="Sherpa N."/>
            <person name="Shi L."/>
            <person name="Shih D."/>
            <person name="Sparrow T."/>
            <person name="Spaulding J."/>
            <person name="Stalker J."/>
            <person name="Stange-Thomann N."/>
            <person name="Stavropoulos S."/>
            <person name="Stone C."/>
            <person name="Strader C."/>
            <person name="Tesfaye S."/>
            <person name="Thomson T."/>
            <person name="Thoulutsang Y."/>
            <person name="Thoulutsang D."/>
            <person name="Topham K."/>
            <person name="Topping I."/>
            <person name="Tsamla T."/>
            <person name="Vassiliev H."/>
            <person name="Vo A."/>
            <person name="Wangchuk T."/>
            <person name="Wangdi T."/>
            <person name="Weiand M."/>
            <person name="Wilkinson J."/>
            <person name="Wilson A."/>
            <person name="Yadav S."/>
            <person name="Young G."/>
            <person name="Yu Q."/>
            <person name="Zembek L."/>
            <person name="Zhong D."/>
            <person name="Zimmer A."/>
            <person name="Zwirko Z."/>
            <person name="Jaffe D.B."/>
            <person name="Alvarez P."/>
            <person name="Brockman W."/>
            <person name="Butler J."/>
            <person name="Chin C."/>
            <person name="Gnerre S."/>
            <person name="Grabherr M."/>
            <person name="Kleber M."/>
            <person name="Mauceli E."/>
            <person name="MacCallum I."/>
        </authorList>
    </citation>
    <scope>NUCLEOTIDE SEQUENCE [LARGE SCALE GENOMIC DNA]</scope>
    <source>
        <strain evidence="22">Tucson 14030-0811.24</strain>
    </source>
</reference>
<evidence type="ECO:0000256" key="17">
    <source>
        <dbReference type="ARBA" id="ARBA00023264"/>
    </source>
</evidence>
<keyword evidence="17 20" id="KW-1208">Phospholipid metabolism</keyword>
<evidence type="ECO:0000256" key="15">
    <source>
        <dbReference type="ARBA" id="ARBA00023136"/>
    </source>
</evidence>
<keyword evidence="22" id="KW-1185">Reference proteome</keyword>
<evidence type="ECO:0000256" key="14">
    <source>
        <dbReference type="ARBA" id="ARBA00023128"/>
    </source>
</evidence>
<dbReference type="GO" id="GO:0004605">
    <property type="term" value="F:phosphatidate cytidylyltransferase activity"/>
    <property type="evidence" value="ECO:0007669"/>
    <property type="project" value="UniProtKB-UniRule"/>
</dbReference>
<evidence type="ECO:0000256" key="2">
    <source>
        <dbReference type="ARBA" id="ARBA00004443"/>
    </source>
</evidence>
<evidence type="ECO:0000313" key="22">
    <source>
        <dbReference type="Proteomes" id="UP000007798"/>
    </source>
</evidence>
<dbReference type="STRING" id="7260.B4NJ58"/>
<dbReference type="FunCoup" id="B4NJ58">
    <property type="interactions" value="1407"/>
</dbReference>
<proteinExistence type="inferred from homology"/>
<comment type="cofactor">
    <cofactor evidence="1 20">
        <name>Mg(2+)</name>
        <dbReference type="ChEBI" id="CHEBI:18420"/>
    </cofactor>
</comment>
<dbReference type="Proteomes" id="UP000007798">
    <property type="component" value="Unassembled WGS sequence"/>
</dbReference>
<keyword evidence="16 20" id="KW-0594">Phospholipid biosynthesis</keyword>
<comment type="similarity">
    <text evidence="5 20">Belongs to the TAM41 family.</text>
</comment>
<keyword evidence="13 20" id="KW-0443">Lipid metabolism</keyword>
<keyword evidence="15 20" id="KW-0472">Membrane</keyword>
<evidence type="ECO:0000256" key="18">
    <source>
        <dbReference type="ARBA" id="ARBA00029893"/>
    </source>
</evidence>
<protein>
    <recommendedName>
        <fullName evidence="7 20">Phosphatidate cytidylyltransferase, mitochondrial</fullName>
        <ecNumber evidence="6 20">2.7.7.41</ecNumber>
    </recommendedName>
    <alternativeName>
        <fullName evidence="18 20">CDP-diacylglycerol synthase</fullName>
    </alternativeName>
    <alternativeName>
        <fullName evidence="19 20">Mitochondrial translocator assembly and maintenance protein 41 homolog</fullName>
    </alternativeName>
</protein>
<keyword evidence="9 20" id="KW-0808">Transferase</keyword>
<dbReference type="AlphaFoldDB" id="B4NJ58"/>
<dbReference type="PhylomeDB" id="B4NJ58"/>
<accession>B4NJ58</accession>
<evidence type="ECO:0000256" key="16">
    <source>
        <dbReference type="ARBA" id="ARBA00023209"/>
    </source>
</evidence>
<dbReference type="PANTHER" id="PTHR13619">
    <property type="entry name" value="PHOSPHATIDATE CYTIDYLYLTRANSFERASE, MITOCHONDRIAL"/>
    <property type="match status" value="1"/>
</dbReference>
<keyword evidence="10 20" id="KW-0548">Nucleotidyltransferase</keyword>
<dbReference type="GO" id="GO:0032049">
    <property type="term" value="P:cardiolipin biosynthetic process"/>
    <property type="evidence" value="ECO:0007669"/>
    <property type="project" value="UniProtKB-UniRule"/>
</dbReference>
<evidence type="ECO:0000256" key="1">
    <source>
        <dbReference type="ARBA" id="ARBA00001946"/>
    </source>
</evidence>
<keyword evidence="8 20" id="KW-0444">Lipid biosynthesis</keyword>
<comment type="pathway">
    <text evidence="4">Lipid metabolism.</text>
</comment>
<keyword evidence="14 20" id="KW-0496">Mitochondrion</keyword>
<comment type="catalytic activity">
    <reaction evidence="20">
        <text>a 1,2-diacyl-sn-glycero-3-phosphate + CTP + H(+) = a CDP-1,2-diacyl-sn-glycerol + diphosphate</text>
        <dbReference type="Rhea" id="RHEA:16229"/>
        <dbReference type="ChEBI" id="CHEBI:15378"/>
        <dbReference type="ChEBI" id="CHEBI:33019"/>
        <dbReference type="ChEBI" id="CHEBI:37563"/>
        <dbReference type="ChEBI" id="CHEBI:58332"/>
        <dbReference type="ChEBI" id="CHEBI:58608"/>
        <dbReference type="EC" id="2.7.7.41"/>
    </reaction>
</comment>
<dbReference type="EMBL" id="CH964272">
    <property type="protein sequence ID" value="EDW83851.1"/>
    <property type="molecule type" value="Genomic_DNA"/>
</dbReference>
<evidence type="ECO:0000256" key="3">
    <source>
        <dbReference type="ARBA" id="ARBA00005119"/>
    </source>
</evidence>
<dbReference type="GO" id="GO:0016024">
    <property type="term" value="P:CDP-diacylglycerol biosynthetic process"/>
    <property type="evidence" value="ECO:0007669"/>
    <property type="project" value="UniProtKB-UniRule"/>
</dbReference>
<organism evidence="21 22">
    <name type="scientific">Drosophila willistoni</name>
    <name type="common">Fruit fly</name>
    <dbReference type="NCBI Taxonomy" id="7260"/>
    <lineage>
        <taxon>Eukaryota</taxon>
        <taxon>Metazoa</taxon>
        <taxon>Ecdysozoa</taxon>
        <taxon>Arthropoda</taxon>
        <taxon>Hexapoda</taxon>
        <taxon>Insecta</taxon>
        <taxon>Pterygota</taxon>
        <taxon>Neoptera</taxon>
        <taxon>Endopterygota</taxon>
        <taxon>Diptera</taxon>
        <taxon>Brachycera</taxon>
        <taxon>Muscomorpha</taxon>
        <taxon>Ephydroidea</taxon>
        <taxon>Drosophilidae</taxon>
        <taxon>Drosophila</taxon>
        <taxon>Sophophora</taxon>
    </lineage>
</organism>
<sequence length="346" mass="39263">MMDIYRRTVTRFPLGSVSYIFAYGSGVKQQLGYKNVQQPAAKPSSSKSSSSNVIDLVFCVRDALGFHAENMHRHPSHYSALRHLGPRFAAQYQERMGAGVYFNTLVPLEDLGLTIKYGVVSEEHLIEDLLHWRHLYLAGRLQKPVTDLVNPADNPRLKSALDRNLLSAFHSALLLLPEKFTAFELFHTIASLSYKGDFRMIFGENKQKVHNIVTPQINEFFSLYQPVMSKLDKYVAVDMHGQEPGSRRPAILFEQDKSAMATSYHLRSLPRELRRRLQRNAACRGDYADVVEHLSMAPLLPKVLQVSVNDIVWRSSVTQSLKNIATAGVFKSIVYSYRKAMKTFAN</sequence>
<evidence type="ECO:0000256" key="6">
    <source>
        <dbReference type="ARBA" id="ARBA00012487"/>
    </source>
</evidence>
<keyword evidence="12 20" id="KW-0460">Magnesium</keyword>
<keyword evidence="11 20" id="KW-0999">Mitochondrion inner membrane</keyword>
<dbReference type="OMA" id="HAENMHR"/>
<evidence type="ECO:0000256" key="13">
    <source>
        <dbReference type="ARBA" id="ARBA00023098"/>
    </source>
</evidence>
<dbReference type="InParanoid" id="B4NJ58"/>
<dbReference type="Pfam" id="PF09139">
    <property type="entry name" value="Tam41_Mmp37"/>
    <property type="match status" value="1"/>
</dbReference>
<evidence type="ECO:0000256" key="10">
    <source>
        <dbReference type="ARBA" id="ARBA00022695"/>
    </source>
</evidence>
<evidence type="ECO:0000256" key="9">
    <source>
        <dbReference type="ARBA" id="ARBA00022679"/>
    </source>
</evidence>
<dbReference type="UniPathway" id="UPA00557">
    <property type="reaction ID" value="UER00614"/>
</dbReference>
<evidence type="ECO:0000256" key="11">
    <source>
        <dbReference type="ARBA" id="ARBA00022792"/>
    </source>
</evidence>
<comment type="pathway">
    <text evidence="3 20">Phospholipid metabolism; CDP-diacylglycerol biosynthesis; CDP-diacylglycerol from sn-glycerol 3-phosphate: step 3/3.</text>
</comment>
<comment type="subcellular location">
    <subcellularLocation>
        <location evidence="2 20">Mitochondrion inner membrane</location>
        <topology evidence="2 20">Peripheral membrane protein</topology>
        <orientation evidence="2 20">Matrix side</orientation>
    </subcellularLocation>
</comment>
<evidence type="ECO:0000256" key="8">
    <source>
        <dbReference type="ARBA" id="ARBA00022516"/>
    </source>
</evidence>